<accession>A0A5C8P4E0</accession>
<organism evidence="2 3">
    <name type="scientific">Zeimonas arvi</name>
    <dbReference type="NCBI Taxonomy" id="2498847"/>
    <lineage>
        <taxon>Bacteria</taxon>
        <taxon>Pseudomonadati</taxon>
        <taxon>Pseudomonadota</taxon>
        <taxon>Betaproteobacteria</taxon>
        <taxon>Burkholderiales</taxon>
        <taxon>Burkholderiaceae</taxon>
        <taxon>Zeimonas</taxon>
    </lineage>
</organism>
<proteinExistence type="predicted"/>
<dbReference type="EMBL" id="VDUY01000001">
    <property type="protein sequence ID" value="TXL68380.1"/>
    <property type="molecule type" value="Genomic_DNA"/>
</dbReference>
<protein>
    <recommendedName>
        <fullName evidence="4">DUF2497 domain-containing protein</fullName>
    </recommendedName>
</protein>
<gene>
    <name evidence="2" type="ORF">FHP08_01445</name>
</gene>
<evidence type="ECO:0000313" key="3">
    <source>
        <dbReference type="Proteomes" id="UP000321548"/>
    </source>
</evidence>
<evidence type="ECO:0008006" key="4">
    <source>
        <dbReference type="Google" id="ProtNLM"/>
    </source>
</evidence>
<dbReference type="AlphaFoldDB" id="A0A5C8P4E0"/>
<comment type="caution">
    <text evidence="2">The sequence shown here is derived from an EMBL/GenBank/DDBJ whole genome shotgun (WGS) entry which is preliminary data.</text>
</comment>
<reference evidence="2 3" key="1">
    <citation type="submission" date="2019-06" db="EMBL/GenBank/DDBJ databases">
        <title>Quisquiliibacterium sp. nov., isolated from a maize field.</title>
        <authorList>
            <person name="Lin S.-Y."/>
            <person name="Tsai C.-F."/>
            <person name="Young C.-C."/>
        </authorList>
    </citation>
    <scope>NUCLEOTIDE SEQUENCE [LARGE SCALE GENOMIC DNA]</scope>
    <source>
        <strain evidence="2 3">CC-CFT501</strain>
    </source>
</reference>
<dbReference type="Proteomes" id="UP000321548">
    <property type="component" value="Unassembled WGS sequence"/>
</dbReference>
<dbReference type="RefSeq" id="WP_147702521.1">
    <property type="nucleotide sequence ID" value="NZ_VDUY01000001.1"/>
</dbReference>
<sequence>MNDDEIRRLAERLRGPGGGAEAAGEPDEADDAIPMLTEVVAGPARGETAPALDAAAEDRIVERAIERLLGDPELLGGPLRDAIAAATERFAEQLAAELRATLVYALHDALAPAVREAVREAAQGGPGQPPL</sequence>
<evidence type="ECO:0000256" key="1">
    <source>
        <dbReference type="SAM" id="MobiDB-lite"/>
    </source>
</evidence>
<keyword evidence="3" id="KW-1185">Reference proteome</keyword>
<name>A0A5C8P4E0_9BURK</name>
<feature type="region of interest" description="Disordered" evidence="1">
    <location>
        <begin position="10"/>
        <end position="31"/>
    </location>
</feature>
<evidence type="ECO:0000313" key="2">
    <source>
        <dbReference type="EMBL" id="TXL68380.1"/>
    </source>
</evidence>